<reference evidence="2 3" key="1">
    <citation type="journal article" date="2019" name="Int. J. Syst. Evol. Microbiol.">
        <title>The Global Catalogue of Microorganisms (GCM) 10K type strain sequencing project: providing services to taxonomists for standard genome sequencing and annotation.</title>
        <authorList>
            <consortium name="The Broad Institute Genomics Platform"/>
            <consortium name="The Broad Institute Genome Sequencing Center for Infectious Disease"/>
            <person name="Wu L."/>
            <person name="Ma J."/>
        </authorList>
    </citation>
    <scope>NUCLEOTIDE SEQUENCE [LARGE SCALE GENOMIC DNA]</scope>
    <source>
        <strain evidence="2 3">JCM 12762</strain>
    </source>
</reference>
<keyword evidence="1" id="KW-1133">Transmembrane helix</keyword>
<organism evidence="2 3">
    <name type="scientific">Rhodoglobus aureus</name>
    <dbReference type="NCBI Taxonomy" id="191497"/>
    <lineage>
        <taxon>Bacteria</taxon>
        <taxon>Bacillati</taxon>
        <taxon>Actinomycetota</taxon>
        <taxon>Actinomycetes</taxon>
        <taxon>Micrococcales</taxon>
        <taxon>Microbacteriaceae</taxon>
        <taxon>Rhodoglobus</taxon>
    </lineage>
</organism>
<feature type="transmembrane region" description="Helical" evidence="1">
    <location>
        <begin position="49"/>
        <end position="73"/>
    </location>
</feature>
<keyword evidence="1" id="KW-0812">Transmembrane</keyword>
<evidence type="ECO:0000313" key="3">
    <source>
        <dbReference type="Proteomes" id="UP001500943"/>
    </source>
</evidence>
<protein>
    <submittedName>
        <fullName evidence="2">Uncharacterized protein</fullName>
    </submittedName>
</protein>
<name>A0ABN1VLU8_9MICO</name>
<evidence type="ECO:0000313" key="2">
    <source>
        <dbReference type="EMBL" id="GAA1216396.1"/>
    </source>
</evidence>
<sequence length="76" mass="8442">MISDLVIFGIVLVLMGSGQFLFRHKWAASMVETIRAFKVKRLSRLSEEVVLRIGVVLMAIFVALGVVLIVVGLTQR</sequence>
<proteinExistence type="predicted"/>
<dbReference type="Proteomes" id="UP001500943">
    <property type="component" value="Unassembled WGS sequence"/>
</dbReference>
<feature type="transmembrane region" description="Helical" evidence="1">
    <location>
        <begin position="6"/>
        <end position="28"/>
    </location>
</feature>
<gene>
    <name evidence="2" type="ORF">GCM10009655_14620</name>
</gene>
<comment type="caution">
    <text evidence="2">The sequence shown here is derived from an EMBL/GenBank/DDBJ whole genome shotgun (WGS) entry which is preliminary data.</text>
</comment>
<keyword evidence="3" id="KW-1185">Reference proteome</keyword>
<accession>A0ABN1VLU8</accession>
<evidence type="ECO:0000256" key="1">
    <source>
        <dbReference type="SAM" id="Phobius"/>
    </source>
</evidence>
<dbReference type="EMBL" id="BAAAKW010000027">
    <property type="protein sequence ID" value="GAA1216396.1"/>
    <property type="molecule type" value="Genomic_DNA"/>
</dbReference>
<keyword evidence="1" id="KW-0472">Membrane</keyword>